<dbReference type="SUPFAM" id="SSF54909">
    <property type="entry name" value="Dimeric alpha+beta barrel"/>
    <property type="match status" value="1"/>
</dbReference>
<gene>
    <name evidence="3" type="ORF">H3309_12740</name>
</gene>
<protein>
    <submittedName>
        <fullName evidence="3">YciI family protein</fullName>
    </submittedName>
</protein>
<organism evidence="3 4">
    <name type="scientific">Sandaracinobacteroides saxicola</name>
    <dbReference type="NCBI Taxonomy" id="2759707"/>
    <lineage>
        <taxon>Bacteria</taxon>
        <taxon>Pseudomonadati</taxon>
        <taxon>Pseudomonadota</taxon>
        <taxon>Alphaproteobacteria</taxon>
        <taxon>Sphingomonadales</taxon>
        <taxon>Sphingosinicellaceae</taxon>
        <taxon>Sandaracinobacteroides</taxon>
    </lineage>
</organism>
<dbReference type="Pfam" id="PF03795">
    <property type="entry name" value="YCII"/>
    <property type="match status" value="1"/>
</dbReference>
<evidence type="ECO:0000256" key="1">
    <source>
        <dbReference type="ARBA" id="ARBA00007689"/>
    </source>
</evidence>
<name>A0A7G5IFT1_9SPHN</name>
<dbReference type="KEGG" id="sand:H3309_12740"/>
<keyword evidence="4" id="KW-1185">Reference proteome</keyword>
<evidence type="ECO:0000313" key="3">
    <source>
        <dbReference type="EMBL" id="QMW22223.1"/>
    </source>
</evidence>
<sequence>MQYALLIYENEAVYGGDDTPAMHAAMAAHGGFVAKLGEHMRGGAGLKGVATATTLRAGAPGAARTIHDGPYAEAREQLGGFYLIDVPDLDAAIRYARELPLAGAGAVEIRPLLEGQD</sequence>
<feature type="domain" description="YCII-related" evidence="2">
    <location>
        <begin position="1"/>
        <end position="114"/>
    </location>
</feature>
<evidence type="ECO:0000313" key="4">
    <source>
        <dbReference type="Proteomes" id="UP000515292"/>
    </source>
</evidence>
<dbReference type="Gene3D" id="3.30.70.1060">
    <property type="entry name" value="Dimeric alpha+beta barrel"/>
    <property type="match status" value="1"/>
</dbReference>
<dbReference type="InterPro" id="IPR011008">
    <property type="entry name" value="Dimeric_a/b-barrel"/>
</dbReference>
<dbReference type="AlphaFoldDB" id="A0A7G5IFT1"/>
<comment type="similarity">
    <text evidence="1">Belongs to the YciI family.</text>
</comment>
<dbReference type="PANTHER" id="PTHR35174:SF3">
    <property type="entry name" value="BLL7171 PROTEIN"/>
    <property type="match status" value="1"/>
</dbReference>
<evidence type="ECO:0000259" key="2">
    <source>
        <dbReference type="Pfam" id="PF03795"/>
    </source>
</evidence>
<dbReference type="PANTHER" id="PTHR35174">
    <property type="entry name" value="BLL7171 PROTEIN-RELATED"/>
    <property type="match status" value="1"/>
</dbReference>
<reference evidence="3 4" key="1">
    <citation type="submission" date="2020-07" db="EMBL/GenBank/DDBJ databases">
        <title>Complete genome sequence for Sandaracinobacter sp. M6.</title>
        <authorList>
            <person name="Tang Y."/>
            <person name="Liu Q."/>
            <person name="Guo Z."/>
            <person name="Lei P."/>
            <person name="Huang B."/>
        </authorList>
    </citation>
    <scope>NUCLEOTIDE SEQUENCE [LARGE SCALE GENOMIC DNA]</scope>
    <source>
        <strain evidence="3 4">M6</strain>
    </source>
</reference>
<dbReference type="Proteomes" id="UP000515292">
    <property type="component" value="Chromosome"/>
</dbReference>
<proteinExistence type="inferred from homology"/>
<dbReference type="EMBL" id="CP059851">
    <property type="protein sequence ID" value="QMW22223.1"/>
    <property type="molecule type" value="Genomic_DNA"/>
</dbReference>
<accession>A0A7G5IFT1</accession>
<dbReference type="InterPro" id="IPR005545">
    <property type="entry name" value="YCII"/>
</dbReference>
<dbReference type="RefSeq" id="WP_182295068.1">
    <property type="nucleotide sequence ID" value="NZ_CP059851.1"/>
</dbReference>